<name>A0AAD0HAU8_CAMJU</name>
<dbReference type="Proteomes" id="UP000239717">
    <property type="component" value="Chromosome"/>
</dbReference>
<sequence>MKVIELKVKMPDEYFELLQSVANDGGFNSINELIVDKIAHFIKLEKYYQELDKKDILSLDKT</sequence>
<accession>A0AAD0HAU8</accession>
<reference evidence="2" key="1">
    <citation type="submission" date="2018-03" db="EMBL/GenBank/DDBJ databases">
        <title>FDA dAtabase for Regulatory Grade micrObial Sequences (FDA-ARGOS): Supporting development and validation of Infectious Disease Dx tests.</title>
        <authorList>
            <person name="Kerrigan L."/>
            <person name="Tallon L."/>
            <person name="Sadzewicz L."/>
            <person name="Sengamalay N."/>
            <person name="Ott S."/>
            <person name="Godinez A."/>
            <person name="Nagaraj S."/>
            <person name="Vavikolanu K."/>
            <person name="Vyas G."/>
            <person name="Nadendla S."/>
            <person name="George J."/>
            <person name="Sichtig H."/>
        </authorList>
    </citation>
    <scope>NUCLEOTIDE SEQUENCE [LARGE SCALE GENOMIC DNA]</scope>
    <source>
        <strain evidence="2">FDAARGOS_295</strain>
    </source>
</reference>
<gene>
    <name evidence="1" type="ORF">CEP74_02810</name>
</gene>
<evidence type="ECO:0000313" key="1">
    <source>
        <dbReference type="EMBL" id="AVL46804.1"/>
    </source>
</evidence>
<organism evidence="1 2">
    <name type="scientific">Campylobacter jejuni subsp. doylei</name>
    <dbReference type="NCBI Taxonomy" id="32021"/>
    <lineage>
        <taxon>Bacteria</taxon>
        <taxon>Pseudomonadati</taxon>
        <taxon>Campylobacterota</taxon>
        <taxon>Epsilonproteobacteria</taxon>
        <taxon>Campylobacterales</taxon>
        <taxon>Campylobacteraceae</taxon>
        <taxon>Campylobacter</taxon>
    </lineage>
</organism>
<dbReference type="AlphaFoldDB" id="A0AAD0HAU8"/>
<proteinExistence type="predicted"/>
<dbReference type="EMBL" id="CP027403">
    <property type="protein sequence ID" value="AVL46804.1"/>
    <property type="molecule type" value="Genomic_DNA"/>
</dbReference>
<evidence type="ECO:0000313" key="2">
    <source>
        <dbReference type="Proteomes" id="UP000239717"/>
    </source>
</evidence>
<protein>
    <submittedName>
        <fullName evidence="1">Uncharacterized protein</fullName>
    </submittedName>
</protein>